<proteinExistence type="predicted"/>
<organism evidence="3 4">
    <name type="scientific">Chrysochromulina tobinii</name>
    <dbReference type="NCBI Taxonomy" id="1460289"/>
    <lineage>
        <taxon>Eukaryota</taxon>
        <taxon>Haptista</taxon>
        <taxon>Haptophyta</taxon>
        <taxon>Prymnesiophyceae</taxon>
        <taxon>Prymnesiales</taxon>
        <taxon>Chrysochromulinaceae</taxon>
        <taxon>Chrysochromulina</taxon>
    </lineage>
</organism>
<feature type="region of interest" description="Disordered" evidence="1">
    <location>
        <begin position="529"/>
        <end position="559"/>
    </location>
</feature>
<dbReference type="Gene3D" id="1.20.58.2220">
    <property type="entry name" value="Formin, FH2 domain"/>
    <property type="match status" value="1"/>
</dbReference>
<protein>
    <submittedName>
        <fullName evidence="3">Formin-like protein 20-like protein</fullName>
    </submittedName>
</protein>
<evidence type="ECO:0000259" key="2">
    <source>
        <dbReference type="PROSITE" id="PS51444"/>
    </source>
</evidence>
<dbReference type="PANTHER" id="PTHR45725:SF1">
    <property type="entry name" value="DISHEVELLED ASSOCIATED ACTIVATOR OF MORPHOGENESIS, ISOFORM D"/>
    <property type="match status" value="1"/>
</dbReference>
<evidence type="ECO:0000313" key="3">
    <source>
        <dbReference type="EMBL" id="KOO26151.1"/>
    </source>
</evidence>
<accession>A0A0M0JHS4</accession>
<dbReference type="OrthoDB" id="1668162at2759"/>
<dbReference type="InterPro" id="IPR042201">
    <property type="entry name" value="FH2_Formin_sf"/>
</dbReference>
<dbReference type="Pfam" id="PF02181">
    <property type="entry name" value="FH2"/>
    <property type="match status" value="1"/>
</dbReference>
<evidence type="ECO:0000313" key="4">
    <source>
        <dbReference type="Proteomes" id="UP000037460"/>
    </source>
</evidence>
<dbReference type="EMBL" id="JWZX01002886">
    <property type="protein sequence ID" value="KOO26151.1"/>
    <property type="molecule type" value="Genomic_DNA"/>
</dbReference>
<dbReference type="AlphaFoldDB" id="A0A0M0JHS4"/>
<sequence>MPHGGGLGRAILSMDESKLPLHKASSLLAIVPTSEEAELLRAYDGDPSALGSTERYFAELITIPRLEARLRSWVVQMSFDAKVSDLQQRQQLLQGSLIALRECEPMHTALGALLALGNALNAGTARENASGFKLDASLAQIGTVRSGIGSTLLGFLARHIQRSAPQLVGSLTIALPALVAACRLAPDSWSAEAAALRADVTAVEAALRDHRAAMGTSLGPSEAHSIAASIVGMAAAASSTVAKEQPEGQPEITPATASTGSAHDEQAIARLQAIARGKRTRKSMGPMGPVEPPPQDAFEPVMVRFLSMAHARLAQLSDAMTALSNEAAAVSAFYCEEDRSVVGAQALLERLHGFGAALVAAHEQQMSLLAAEEARNRPKLAPTPARSKPMGAVMGAENAPAPSTPASMSTPGAGGPSGSSTPRRPSRPPPSSPSARLQARLLSEIASEIAASTPGLNEAQTIEDSLRAIHETEERAPEGGDGAASEGTHLKLRRTAEDGREARGPAPVSAELQALFERRQAGQRIARAARRSLGRAASGALLELPVSPGKRPCPTDGEP</sequence>
<feature type="domain" description="FH2" evidence="2">
    <location>
        <begin position="1"/>
        <end position="384"/>
    </location>
</feature>
<gene>
    <name evidence="3" type="ORF">Ctob_002745</name>
</gene>
<dbReference type="SUPFAM" id="SSF101447">
    <property type="entry name" value="Formin homology 2 domain (FH2 domain)"/>
    <property type="match status" value="1"/>
</dbReference>
<dbReference type="PROSITE" id="PS51444">
    <property type="entry name" value="FH2"/>
    <property type="match status" value="1"/>
</dbReference>
<reference evidence="4" key="1">
    <citation type="journal article" date="2015" name="PLoS Genet.">
        <title>Genome Sequence and Transcriptome Analyses of Chrysochromulina tobin: Metabolic Tools for Enhanced Algal Fitness in the Prominent Order Prymnesiales (Haptophyceae).</title>
        <authorList>
            <person name="Hovde B.T."/>
            <person name="Deodato C.R."/>
            <person name="Hunsperger H.M."/>
            <person name="Ryken S.A."/>
            <person name="Yost W."/>
            <person name="Jha R.K."/>
            <person name="Patterson J."/>
            <person name="Monnat R.J. Jr."/>
            <person name="Barlow S.B."/>
            <person name="Starkenburg S.R."/>
            <person name="Cattolico R.A."/>
        </authorList>
    </citation>
    <scope>NUCLEOTIDE SEQUENCE</scope>
    <source>
        <strain evidence="4">CCMP291</strain>
    </source>
</reference>
<dbReference type="InterPro" id="IPR051425">
    <property type="entry name" value="Formin_Homology"/>
</dbReference>
<evidence type="ECO:0000256" key="1">
    <source>
        <dbReference type="SAM" id="MobiDB-lite"/>
    </source>
</evidence>
<dbReference type="PROSITE" id="PS50096">
    <property type="entry name" value="IQ"/>
    <property type="match status" value="1"/>
</dbReference>
<feature type="region of interest" description="Disordered" evidence="1">
    <location>
        <begin position="374"/>
        <end position="436"/>
    </location>
</feature>
<name>A0A0M0JHS4_9EUKA</name>
<feature type="compositionally biased region" description="Low complexity" evidence="1">
    <location>
        <begin position="399"/>
        <end position="411"/>
    </location>
</feature>
<feature type="region of interest" description="Disordered" evidence="1">
    <location>
        <begin position="240"/>
        <end position="263"/>
    </location>
</feature>
<keyword evidence="4" id="KW-1185">Reference proteome</keyword>
<feature type="compositionally biased region" description="Basic and acidic residues" evidence="1">
    <location>
        <begin position="494"/>
        <end position="503"/>
    </location>
</feature>
<dbReference type="Proteomes" id="UP000037460">
    <property type="component" value="Unassembled WGS sequence"/>
</dbReference>
<dbReference type="InterPro" id="IPR015425">
    <property type="entry name" value="FH2_Formin"/>
</dbReference>
<dbReference type="PANTHER" id="PTHR45725">
    <property type="entry name" value="FORMIN HOMOLOGY 2 FAMILY MEMBER"/>
    <property type="match status" value="1"/>
</dbReference>
<comment type="caution">
    <text evidence="3">The sequence shown here is derived from an EMBL/GenBank/DDBJ whole genome shotgun (WGS) entry which is preliminary data.</text>
</comment>
<feature type="region of interest" description="Disordered" evidence="1">
    <location>
        <begin position="473"/>
        <end position="510"/>
    </location>
</feature>